<sequence length="109" mass="12132">MAPKVVLADRMGCLKGGVVANRVVPTAEYVRFATHYRFRPDFCEAADPQSKGIVENLVGYGKEDLLRPLPLDHVLDSPDAAGRDERRLRPGFWLTCRGERARGPAGVRR</sequence>
<dbReference type="AlphaFoldDB" id="A0A934X5N0"/>
<gene>
    <name evidence="1" type="ORF">IPF40_11240</name>
</gene>
<name>A0A934X5N0_9MICO</name>
<comment type="caution">
    <text evidence="1">The sequence shown here is derived from an EMBL/GenBank/DDBJ whole genome shotgun (WGS) entry which is preliminary data.</text>
</comment>
<dbReference type="Proteomes" id="UP000718281">
    <property type="component" value="Unassembled WGS sequence"/>
</dbReference>
<protein>
    <submittedName>
        <fullName evidence="1">Uncharacterized protein</fullName>
    </submittedName>
</protein>
<proteinExistence type="predicted"/>
<accession>A0A934X5N0</accession>
<evidence type="ECO:0000313" key="1">
    <source>
        <dbReference type="EMBL" id="MBK6301582.1"/>
    </source>
</evidence>
<organism evidence="1 2">
    <name type="scientific">Candidatus Phosphoribacter hodrii</name>
    <dbReference type="NCBI Taxonomy" id="2953743"/>
    <lineage>
        <taxon>Bacteria</taxon>
        <taxon>Bacillati</taxon>
        <taxon>Actinomycetota</taxon>
        <taxon>Actinomycetes</taxon>
        <taxon>Micrococcales</taxon>
        <taxon>Dermatophilaceae</taxon>
        <taxon>Candidatus Phosphoribacter</taxon>
    </lineage>
</organism>
<reference evidence="1 2" key="1">
    <citation type="submission" date="2020-10" db="EMBL/GenBank/DDBJ databases">
        <title>Connecting structure to function with the recovery of over 1000 high-quality activated sludge metagenome-assembled genomes encoding full-length rRNA genes using long-read sequencing.</title>
        <authorList>
            <person name="Singleton C.M."/>
            <person name="Petriglieri F."/>
            <person name="Kristensen J.M."/>
            <person name="Kirkegaard R.H."/>
            <person name="Michaelsen T.Y."/>
            <person name="Andersen M.H."/>
            <person name="Karst S.M."/>
            <person name="Dueholm M.S."/>
            <person name="Nielsen P.H."/>
            <person name="Albertsen M."/>
        </authorList>
    </citation>
    <scope>NUCLEOTIDE SEQUENCE [LARGE SCALE GENOMIC DNA]</scope>
    <source>
        <strain evidence="1">AalE_18-Q3-R2-46_BAT3C.188</strain>
    </source>
</reference>
<dbReference type="EMBL" id="JADIXZ010000004">
    <property type="protein sequence ID" value="MBK6301582.1"/>
    <property type="molecule type" value="Genomic_DNA"/>
</dbReference>
<evidence type="ECO:0000313" key="2">
    <source>
        <dbReference type="Proteomes" id="UP000718281"/>
    </source>
</evidence>